<reference evidence="2 3" key="1">
    <citation type="submission" date="2018-03" db="EMBL/GenBank/DDBJ databases">
        <title>Genomic Encyclopedia of Archaeal and Bacterial Type Strains, Phase II (KMG-II): from individual species to whole genera.</title>
        <authorList>
            <person name="Goeker M."/>
        </authorList>
    </citation>
    <scope>NUCLEOTIDE SEQUENCE [LARGE SCALE GENOMIC DNA]</scope>
    <source>
        <strain evidence="2 3">DSM 27267</strain>
    </source>
</reference>
<dbReference type="EMBL" id="PYGC01000003">
    <property type="protein sequence ID" value="PSK83920.1"/>
    <property type="molecule type" value="Genomic_DNA"/>
</dbReference>
<dbReference type="GO" id="GO:0016787">
    <property type="term" value="F:hydrolase activity"/>
    <property type="evidence" value="ECO:0007669"/>
    <property type="project" value="UniProtKB-KW"/>
</dbReference>
<dbReference type="PANTHER" id="PTHR43798">
    <property type="entry name" value="MONOACYLGLYCEROL LIPASE"/>
    <property type="match status" value="1"/>
</dbReference>
<dbReference type="AlphaFoldDB" id="A0A2P8CG15"/>
<sequence>MKKRYIPFLVIAALVIVYLLGPVMPKPVLDNTLPKVPVSLDSVAWYVNKKESSVKTKPDNEARIIWANDSVHQKTDYVLLYLPGFSASYYEGYPVNADFAKRYGCNAYFARLAGHGLVTKEPLLDMTPDNLYETAKEALVIASRLGNKVIIMSTSTGGTLSLMLDANFPKMIDALILYSPNIKIRQKSASLILSKPWGLQIARLVYGGKYRVTGDDPNSKIGQYWYTSYRAEATVYLQQLLDAGMKKSTFAKVKCPVFLGYYYKDEEHQDPTVDVGAELKMFSEIGTPANLKVKKAFPEAGVHTIACKLTSGAVPQVEKATWHFADDVLHMTPVHP</sequence>
<dbReference type="Proteomes" id="UP000240621">
    <property type="component" value="Unassembled WGS sequence"/>
</dbReference>
<evidence type="ECO:0000256" key="1">
    <source>
        <dbReference type="ARBA" id="ARBA00022801"/>
    </source>
</evidence>
<dbReference type="Gene3D" id="3.40.50.1820">
    <property type="entry name" value="alpha/beta hydrolase"/>
    <property type="match status" value="1"/>
</dbReference>
<dbReference type="PANTHER" id="PTHR43798:SF31">
    <property type="entry name" value="AB HYDROLASE SUPERFAMILY PROTEIN YCLE"/>
    <property type="match status" value="1"/>
</dbReference>
<dbReference type="OrthoDB" id="5416147at2"/>
<organism evidence="2 3">
    <name type="scientific">Prolixibacter denitrificans</name>
    <dbReference type="NCBI Taxonomy" id="1541063"/>
    <lineage>
        <taxon>Bacteria</taxon>
        <taxon>Pseudomonadati</taxon>
        <taxon>Bacteroidota</taxon>
        <taxon>Bacteroidia</taxon>
        <taxon>Marinilabiliales</taxon>
        <taxon>Prolixibacteraceae</taxon>
        <taxon>Prolixibacter</taxon>
    </lineage>
</organism>
<evidence type="ECO:0000313" key="2">
    <source>
        <dbReference type="EMBL" id="PSK83920.1"/>
    </source>
</evidence>
<keyword evidence="1" id="KW-0378">Hydrolase</keyword>
<dbReference type="InterPro" id="IPR050266">
    <property type="entry name" value="AB_hydrolase_sf"/>
</dbReference>
<accession>A0A2P8CG15</accession>
<proteinExistence type="predicted"/>
<dbReference type="SUPFAM" id="SSF53474">
    <property type="entry name" value="alpha/beta-Hydrolases"/>
    <property type="match status" value="1"/>
</dbReference>
<evidence type="ECO:0000313" key="3">
    <source>
        <dbReference type="Proteomes" id="UP000240621"/>
    </source>
</evidence>
<name>A0A2P8CG15_9BACT</name>
<gene>
    <name evidence="2" type="ORF">CLV93_103338</name>
</gene>
<dbReference type="GO" id="GO:0016020">
    <property type="term" value="C:membrane"/>
    <property type="evidence" value="ECO:0007669"/>
    <property type="project" value="TreeGrafter"/>
</dbReference>
<comment type="caution">
    <text evidence="2">The sequence shown here is derived from an EMBL/GenBank/DDBJ whole genome shotgun (WGS) entry which is preliminary data.</text>
</comment>
<protein>
    <submittedName>
        <fullName evidence="2">Esterase/lipase</fullName>
    </submittedName>
</protein>
<dbReference type="RefSeq" id="WP_106541745.1">
    <property type="nucleotide sequence ID" value="NZ_BLAU01000001.1"/>
</dbReference>
<dbReference type="InterPro" id="IPR029058">
    <property type="entry name" value="AB_hydrolase_fold"/>
</dbReference>